<evidence type="ECO:0000313" key="2">
    <source>
        <dbReference type="Proteomes" id="UP000479710"/>
    </source>
</evidence>
<proteinExistence type="predicted"/>
<keyword evidence="2" id="KW-1185">Reference proteome</keyword>
<name>A0A6G1DC77_9ORYZ</name>
<evidence type="ECO:0000313" key="1">
    <source>
        <dbReference type="EMBL" id="KAF0909323.1"/>
    </source>
</evidence>
<dbReference type="AlphaFoldDB" id="A0A6G1DC77"/>
<organism evidence="1 2">
    <name type="scientific">Oryza meyeriana var. granulata</name>
    <dbReference type="NCBI Taxonomy" id="110450"/>
    <lineage>
        <taxon>Eukaryota</taxon>
        <taxon>Viridiplantae</taxon>
        <taxon>Streptophyta</taxon>
        <taxon>Embryophyta</taxon>
        <taxon>Tracheophyta</taxon>
        <taxon>Spermatophyta</taxon>
        <taxon>Magnoliopsida</taxon>
        <taxon>Liliopsida</taxon>
        <taxon>Poales</taxon>
        <taxon>Poaceae</taxon>
        <taxon>BOP clade</taxon>
        <taxon>Oryzoideae</taxon>
        <taxon>Oryzeae</taxon>
        <taxon>Oryzinae</taxon>
        <taxon>Oryza</taxon>
        <taxon>Oryza meyeriana</taxon>
    </lineage>
</organism>
<protein>
    <submittedName>
        <fullName evidence="1">Uncharacterized protein</fullName>
    </submittedName>
</protein>
<dbReference type="Proteomes" id="UP000479710">
    <property type="component" value="Unassembled WGS sequence"/>
</dbReference>
<comment type="caution">
    <text evidence="1">The sequence shown here is derived from an EMBL/GenBank/DDBJ whole genome shotgun (WGS) entry which is preliminary data.</text>
</comment>
<dbReference type="EMBL" id="SPHZ02000007">
    <property type="protein sequence ID" value="KAF0909323.1"/>
    <property type="molecule type" value="Genomic_DNA"/>
</dbReference>
<gene>
    <name evidence="1" type="ORF">E2562_035187</name>
</gene>
<accession>A0A6G1DC77</accession>
<reference evidence="1 2" key="1">
    <citation type="submission" date="2019-11" db="EMBL/GenBank/DDBJ databases">
        <title>Whole genome sequence of Oryza granulata.</title>
        <authorList>
            <person name="Li W."/>
        </authorList>
    </citation>
    <scope>NUCLEOTIDE SEQUENCE [LARGE SCALE GENOMIC DNA]</scope>
    <source>
        <strain evidence="2">cv. Menghai</strain>
        <tissue evidence="1">Leaf</tissue>
    </source>
</reference>
<dbReference type="OrthoDB" id="416096at2759"/>
<sequence length="72" mass="8505">MGLFARKMEKYAGGKEKKKERAVWKWDYESFVNMSRRVVVWLTRAQQREAIREVLLSMLPHRALPANTLGLQ</sequence>